<feature type="transmembrane region" description="Helical" evidence="1">
    <location>
        <begin position="20"/>
        <end position="38"/>
    </location>
</feature>
<dbReference type="InterPro" id="IPR021354">
    <property type="entry name" value="DUF2975"/>
</dbReference>
<dbReference type="Pfam" id="PF11188">
    <property type="entry name" value="DUF2975"/>
    <property type="match status" value="1"/>
</dbReference>
<keyword evidence="1" id="KW-1133">Transmembrane helix</keyword>
<proteinExistence type="predicted"/>
<evidence type="ECO:0000256" key="1">
    <source>
        <dbReference type="SAM" id="Phobius"/>
    </source>
</evidence>
<reference evidence="3" key="1">
    <citation type="journal article" date="2019" name="Int. J. Syst. Evol. Microbiol.">
        <title>The Global Catalogue of Microorganisms (GCM) 10K type strain sequencing project: providing services to taxonomists for standard genome sequencing and annotation.</title>
        <authorList>
            <consortium name="The Broad Institute Genomics Platform"/>
            <consortium name="The Broad Institute Genome Sequencing Center for Infectious Disease"/>
            <person name="Wu L."/>
            <person name="Ma J."/>
        </authorList>
    </citation>
    <scope>NUCLEOTIDE SEQUENCE [LARGE SCALE GENOMIC DNA]</scope>
    <source>
        <strain evidence="3">JCM 15974</strain>
    </source>
</reference>
<protein>
    <recommendedName>
        <fullName evidence="4">DUF2975 domain-containing protein</fullName>
    </recommendedName>
</protein>
<keyword evidence="3" id="KW-1185">Reference proteome</keyword>
<evidence type="ECO:0000313" key="2">
    <source>
        <dbReference type="EMBL" id="GAA0713088.1"/>
    </source>
</evidence>
<dbReference type="Proteomes" id="UP001501758">
    <property type="component" value="Unassembled WGS sequence"/>
</dbReference>
<accession>A0ABP3TMW3</accession>
<keyword evidence="1" id="KW-0812">Transmembrane</keyword>
<name>A0ABP3TMW3_9FLAO</name>
<gene>
    <name evidence="2" type="ORF">GCM10009430_04330</name>
</gene>
<feature type="transmembrane region" description="Helical" evidence="1">
    <location>
        <begin position="93"/>
        <end position="112"/>
    </location>
</feature>
<dbReference type="EMBL" id="BAAAGE010000001">
    <property type="protein sequence ID" value="GAA0713088.1"/>
    <property type="molecule type" value="Genomic_DNA"/>
</dbReference>
<organism evidence="2 3">
    <name type="scientific">Aquimarina litoralis</name>
    <dbReference type="NCBI Taxonomy" id="584605"/>
    <lineage>
        <taxon>Bacteria</taxon>
        <taxon>Pseudomonadati</taxon>
        <taxon>Bacteroidota</taxon>
        <taxon>Flavobacteriia</taxon>
        <taxon>Flavobacteriales</taxon>
        <taxon>Flavobacteriaceae</taxon>
        <taxon>Aquimarina</taxon>
    </lineage>
</organism>
<keyword evidence="1" id="KW-0472">Membrane</keyword>
<sequence>MINPHFLESETLYSSDSIKVTVTQLLYIAMLFIFFKAIELLTKSLSDLSEGNHFSSTVIKNFKNSGRLFIILSIVEISAKIFTNLFLESKFVFKLDTSIILFPIIGLFFLYLHEVFSKARTLQNENDLTI</sequence>
<evidence type="ECO:0008006" key="4">
    <source>
        <dbReference type="Google" id="ProtNLM"/>
    </source>
</evidence>
<feature type="transmembrane region" description="Helical" evidence="1">
    <location>
        <begin position="68"/>
        <end position="87"/>
    </location>
</feature>
<evidence type="ECO:0000313" key="3">
    <source>
        <dbReference type="Proteomes" id="UP001501758"/>
    </source>
</evidence>
<comment type="caution">
    <text evidence="2">The sequence shown here is derived from an EMBL/GenBank/DDBJ whole genome shotgun (WGS) entry which is preliminary data.</text>
</comment>